<keyword evidence="2" id="KW-0805">Transcription regulation</keyword>
<evidence type="ECO:0000256" key="7">
    <source>
        <dbReference type="ARBA" id="ARBA00083243"/>
    </source>
</evidence>
<evidence type="ECO:0000256" key="1">
    <source>
        <dbReference type="ARBA" id="ARBA00009437"/>
    </source>
</evidence>
<dbReference type="AlphaFoldDB" id="A0AA44F9W9"/>
<proteinExistence type="inferred from homology"/>
<dbReference type="PANTHER" id="PTHR30537:SF1">
    <property type="entry name" value="HTH-TYPE TRANSCRIPTIONAL REGULATOR PGRR"/>
    <property type="match status" value="1"/>
</dbReference>
<evidence type="ECO:0000313" key="9">
    <source>
        <dbReference type="EMBL" id="NTC31199.1"/>
    </source>
</evidence>
<organism evidence="9 10">
    <name type="scientific">Agrobacterium tumefaciens</name>
    <dbReference type="NCBI Taxonomy" id="358"/>
    <lineage>
        <taxon>Bacteria</taxon>
        <taxon>Pseudomonadati</taxon>
        <taxon>Pseudomonadota</taxon>
        <taxon>Alphaproteobacteria</taxon>
        <taxon>Hyphomicrobiales</taxon>
        <taxon>Rhizobiaceae</taxon>
        <taxon>Rhizobium/Agrobacterium group</taxon>
        <taxon>Agrobacterium</taxon>
        <taxon>Agrobacterium tumefaciens complex</taxon>
    </lineage>
</organism>
<protein>
    <recommendedName>
        <fullName evidence="6">HTH-type transcriptional regulator TtuA</fullName>
    </recommendedName>
    <alternativeName>
        <fullName evidence="7">Tartrate utilization transcriptional regulator</fullName>
    </alternativeName>
</protein>
<sequence length="297" mass="33050">MKREEMADLTAFVVVAEERNFTRAALKLGLSQSALSGIVRRLEERLGVRLLARTTRSVAPTEAGERIVQTLQPMLRDLDERIADLGEFRDSPGGTIRITSVEHAAKTIIRPALTKLLDHYPDINVEVVVDYGLVDVVADRFDAGVRLGEQVAKDMIAVRMSPDIPMAIVGSPEYFDKIPAPSNPDKLVEHRAINLRLPTTGVLNAWRLVEGKREVRVHVEGPLVFNTLDLILDAAVDGLGIAYMPLDQVEAHLIDGRLIRVLGENTPPLPGYHLYYPSRRHASPAFRLFLDAVRYKV</sequence>
<evidence type="ECO:0000256" key="4">
    <source>
        <dbReference type="ARBA" id="ARBA00023163"/>
    </source>
</evidence>
<comment type="function">
    <text evidence="5">Transcriptional regulator of the ttuABCDE tartrate utilization operon.</text>
</comment>
<dbReference type="SUPFAM" id="SSF46785">
    <property type="entry name" value="Winged helix' DNA-binding domain"/>
    <property type="match status" value="1"/>
</dbReference>
<comment type="caution">
    <text evidence="9">The sequence shown here is derived from an EMBL/GenBank/DDBJ whole genome shotgun (WGS) entry which is preliminary data.</text>
</comment>
<evidence type="ECO:0000256" key="6">
    <source>
        <dbReference type="ARBA" id="ARBA00067332"/>
    </source>
</evidence>
<dbReference type="PANTHER" id="PTHR30537">
    <property type="entry name" value="HTH-TYPE TRANSCRIPTIONAL REGULATOR"/>
    <property type="match status" value="1"/>
</dbReference>
<evidence type="ECO:0000313" key="10">
    <source>
        <dbReference type="Proteomes" id="UP000702952"/>
    </source>
</evidence>
<dbReference type="EMBL" id="JAAMAY010000036">
    <property type="protein sequence ID" value="NTC31199.1"/>
    <property type="molecule type" value="Genomic_DNA"/>
</dbReference>
<dbReference type="InterPro" id="IPR005119">
    <property type="entry name" value="LysR_subst-bd"/>
</dbReference>
<evidence type="ECO:0000259" key="8">
    <source>
        <dbReference type="PROSITE" id="PS50931"/>
    </source>
</evidence>
<dbReference type="FunFam" id="3.40.190.290:FF:000012">
    <property type="entry name" value="Transcriptional regulator, LysR family"/>
    <property type="match status" value="1"/>
</dbReference>
<dbReference type="PRINTS" id="PR00039">
    <property type="entry name" value="HTHLYSR"/>
</dbReference>
<dbReference type="GO" id="GO:0043565">
    <property type="term" value="F:sequence-specific DNA binding"/>
    <property type="evidence" value="ECO:0007669"/>
    <property type="project" value="TreeGrafter"/>
</dbReference>
<dbReference type="Gene3D" id="1.10.10.10">
    <property type="entry name" value="Winged helix-like DNA-binding domain superfamily/Winged helix DNA-binding domain"/>
    <property type="match status" value="1"/>
</dbReference>
<accession>A0AA44F9W9</accession>
<keyword evidence="3" id="KW-0238">DNA-binding</keyword>
<dbReference type="RefSeq" id="WP_174019116.1">
    <property type="nucleotide sequence ID" value="NZ_JAAMAW010000025.1"/>
</dbReference>
<keyword evidence="4" id="KW-0804">Transcription</keyword>
<dbReference type="GO" id="GO:0006351">
    <property type="term" value="P:DNA-templated transcription"/>
    <property type="evidence" value="ECO:0007669"/>
    <property type="project" value="TreeGrafter"/>
</dbReference>
<dbReference type="InterPro" id="IPR058163">
    <property type="entry name" value="LysR-type_TF_proteobact-type"/>
</dbReference>
<dbReference type="Proteomes" id="UP000702952">
    <property type="component" value="Unassembled WGS sequence"/>
</dbReference>
<evidence type="ECO:0000256" key="2">
    <source>
        <dbReference type="ARBA" id="ARBA00023015"/>
    </source>
</evidence>
<dbReference type="FunFam" id="1.10.10.10:FF:000001">
    <property type="entry name" value="LysR family transcriptional regulator"/>
    <property type="match status" value="1"/>
</dbReference>
<dbReference type="SUPFAM" id="SSF53850">
    <property type="entry name" value="Periplasmic binding protein-like II"/>
    <property type="match status" value="1"/>
</dbReference>
<reference evidence="9" key="1">
    <citation type="journal article" date="2020" name="Science">
        <title>Unexpected conservation and global transmission of agrobacterial virulence plasmids.</title>
        <authorList>
            <person name="Weisberg A.J."/>
            <person name="Davis E.W. 2nd"/>
            <person name="Tabima J."/>
            <person name="Belcher M.S."/>
            <person name="Miller M."/>
            <person name="Kuo C.H."/>
            <person name="Loper J.E."/>
            <person name="Grunwald N.J."/>
            <person name="Putnam M.L."/>
            <person name="Chang J.H."/>
        </authorList>
    </citation>
    <scope>NUCLEOTIDE SEQUENCE</scope>
    <source>
        <strain evidence="9">17-1853-1a</strain>
    </source>
</reference>
<dbReference type="InterPro" id="IPR000847">
    <property type="entry name" value="LysR_HTH_N"/>
</dbReference>
<name>A0AA44F9W9_AGRTU</name>
<dbReference type="InterPro" id="IPR036390">
    <property type="entry name" value="WH_DNA-bd_sf"/>
</dbReference>
<dbReference type="Pfam" id="PF00126">
    <property type="entry name" value="HTH_1"/>
    <property type="match status" value="1"/>
</dbReference>
<dbReference type="PROSITE" id="PS50931">
    <property type="entry name" value="HTH_LYSR"/>
    <property type="match status" value="1"/>
</dbReference>
<evidence type="ECO:0000256" key="5">
    <source>
        <dbReference type="ARBA" id="ARBA00054626"/>
    </source>
</evidence>
<dbReference type="CDD" id="cd08474">
    <property type="entry name" value="PBP2_CrgA_like_5"/>
    <property type="match status" value="1"/>
</dbReference>
<gene>
    <name evidence="9" type="ORF">G6M46_24000</name>
</gene>
<dbReference type="GO" id="GO:0003700">
    <property type="term" value="F:DNA-binding transcription factor activity"/>
    <property type="evidence" value="ECO:0007669"/>
    <property type="project" value="InterPro"/>
</dbReference>
<feature type="domain" description="HTH lysR-type" evidence="8">
    <location>
        <begin position="4"/>
        <end position="61"/>
    </location>
</feature>
<dbReference type="InterPro" id="IPR036388">
    <property type="entry name" value="WH-like_DNA-bd_sf"/>
</dbReference>
<comment type="similarity">
    <text evidence="1">Belongs to the LysR transcriptional regulatory family.</text>
</comment>
<dbReference type="Gene3D" id="3.40.190.290">
    <property type="match status" value="1"/>
</dbReference>
<evidence type="ECO:0000256" key="3">
    <source>
        <dbReference type="ARBA" id="ARBA00023125"/>
    </source>
</evidence>
<dbReference type="Pfam" id="PF03466">
    <property type="entry name" value="LysR_substrate"/>
    <property type="match status" value="1"/>
</dbReference>